<feature type="transmembrane region" description="Helical" evidence="5">
    <location>
        <begin position="113"/>
        <end position="132"/>
    </location>
</feature>
<dbReference type="RefSeq" id="WP_151698087.1">
    <property type="nucleotide sequence ID" value="NZ_BKZP01000041.1"/>
</dbReference>
<dbReference type="PRINTS" id="PR00260">
    <property type="entry name" value="CHEMTRNSDUCR"/>
</dbReference>
<evidence type="ECO:0000256" key="5">
    <source>
        <dbReference type="SAM" id="Phobius"/>
    </source>
</evidence>
<evidence type="ECO:0000256" key="3">
    <source>
        <dbReference type="PROSITE-ProRule" id="PRU00284"/>
    </source>
</evidence>
<evidence type="ECO:0000313" key="8">
    <source>
        <dbReference type="Proteomes" id="UP000391919"/>
    </source>
</evidence>
<evidence type="ECO:0000256" key="2">
    <source>
        <dbReference type="ARBA" id="ARBA00029447"/>
    </source>
</evidence>
<dbReference type="AlphaFoldDB" id="A0A5J4JAL2"/>
<protein>
    <recommendedName>
        <fullName evidence="6">Methyl-accepting transducer domain-containing protein</fullName>
    </recommendedName>
</protein>
<keyword evidence="1 3" id="KW-0807">Transducer</keyword>
<dbReference type="Proteomes" id="UP000391919">
    <property type="component" value="Unassembled WGS sequence"/>
</dbReference>
<dbReference type="GO" id="GO:0007165">
    <property type="term" value="P:signal transduction"/>
    <property type="evidence" value="ECO:0007669"/>
    <property type="project" value="UniProtKB-KW"/>
</dbReference>
<dbReference type="EMBL" id="BKZQ01000001">
    <property type="protein sequence ID" value="GER68761.1"/>
    <property type="molecule type" value="Genomic_DNA"/>
</dbReference>
<feature type="transmembrane region" description="Helical" evidence="5">
    <location>
        <begin position="69"/>
        <end position="87"/>
    </location>
</feature>
<evidence type="ECO:0000313" key="7">
    <source>
        <dbReference type="EMBL" id="GER68761.1"/>
    </source>
</evidence>
<dbReference type="SUPFAM" id="SSF58104">
    <property type="entry name" value="Methyl-accepting chemotaxis protein (MCP) signaling domain"/>
    <property type="match status" value="1"/>
</dbReference>
<keyword evidence="4" id="KW-0175">Coiled coil</keyword>
<keyword evidence="5" id="KW-0812">Transmembrane</keyword>
<feature type="coiled-coil region" evidence="4">
    <location>
        <begin position="173"/>
        <end position="200"/>
    </location>
</feature>
<feature type="coiled-coil region" evidence="4">
    <location>
        <begin position="446"/>
        <end position="494"/>
    </location>
</feature>
<evidence type="ECO:0000256" key="1">
    <source>
        <dbReference type="ARBA" id="ARBA00023224"/>
    </source>
</evidence>
<reference evidence="7 8" key="1">
    <citation type="submission" date="2019-09" db="EMBL/GenBank/DDBJ databases">
        <title>Draft genome sequence of Bacillus sp. JC-7.</title>
        <authorList>
            <person name="Tanaka N."/>
            <person name="Shiwa Y."/>
            <person name="Fujita N."/>
            <person name="Tanasupawat S."/>
        </authorList>
    </citation>
    <scope>NUCLEOTIDE SEQUENCE [LARGE SCALE GENOMIC DNA]</scope>
    <source>
        <strain evidence="7 8">JC-7</strain>
    </source>
</reference>
<dbReference type="Pfam" id="PF00015">
    <property type="entry name" value="MCPsignal"/>
    <property type="match status" value="1"/>
</dbReference>
<dbReference type="InterPro" id="IPR004090">
    <property type="entry name" value="Chemotax_Me-accpt_rcpt"/>
</dbReference>
<comment type="caution">
    <text evidence="7">The sequence shown here is derived from an EMBL/GenBank/DDBJ whole genome shotgun (WGS) entry which is preliminary data.</text>
</comment>
<feature type="transmembrane region" description="Helical" evidence="5">
    <location>
        <begin position="42"/>
        <end position="62"/>
    </location>
</feature>
<dbReference type="GO" id="GO:0004888">
    <property type="term" value="F:transmembrane signaling receptor activity"/>
    <property type="evidence" value="ECO:0007669"/>
    <property type="project" value="InterPro"/>
</dbReference>
<organism evidence="7 8">
    <name type="scientific">Weizmannia acidilactici</name>
    <dbReference type="NCBI Taxonomy" id="2607726"/>
    <lineage>
        <taxon>Bacteria</taxon>
        <taxon>Bacillati</taxon>
        <taxon>Bacillota</taxon>
        <taxon>Bacilli</taxon>
        <taxon>Bacillales</taxon>
        <taxon>Bacillaceae</taxon>
        <taxon>Heyndrickxia</taxon>
    </lineage>
</organism>
<evidence type="ECO:0000256" key="4">
    <source>
        <dbReference type="SAM" id="Coils"/>
    </source>
</evidence>
<dbReference type="GO" id="GO:0016020">
    <property type="term" value="C:membrane"/>
    <property type="evidence" value="ECO:0007669"/>
    <property type="project" value="InterPro"/>
</dbReference>
<comment type="similarity">
    <text evidence="2">Belongs to the methyl-accepting chemotaxis (MCP) protein family.</text>
</comment>
<accession>A0A5J4JAL2</accession>
<dbReference type="SMART" id="SM00283">
    <property type="entry name" value="MA"/>
    <property type="match status" value="1"/>
</dbReference>
<dbReference type="Gene3D" id="1.10.287.950">
    <property type="entry name" value="Methyl-accepting chemotaxis protein"/>
    <property type="match status" value="1"/>
</dbReference>
<evidence type="ECO:0000259" key="6">
    <source>
        <dbReference type="PROSITE" id="PS50111"/>
    </source>
</evidence>
<dbReference type="InterPro" id="IPR004089">
    <property type="entry name" value="MCPsignal_dom"/>
</dbReference>
<proteinExistence type="inferred from homology"/>
<sequence length="500" mass="55839">MDIITQLKADNTRKKSRFMFVTFLISLLAAFVESIFEKKTGMAVLYGSEAALFVVLFFVIDLCLQKFRIFSYASVIIAYLFGIYAILFLENNFTMSIVLFFLLTYSALQFEQLLFLIGAFFGIFEFVISFFMPSAELGIIRDMFPTAILAYILTAILLYAMIYQHQNLMDSFLLSIKNTIQTMEEQSAAYQEEMSALIDQVSNVNGHIQTNLHAQSEMKSTVNEISKGSVTQSEQITQIAGHAADTLHSMEFLTQVSDELTKEAREAANTAQLGEKAVDELTLEISDVIDTIMELNNTFTVLTQKVEETNTFTDSIKQITEQTNLLALNASIEAARAGEAGRGFSIVADEIRRLAETTHETTEKINRNLADLNGSNAAAHDKLQLSSTKILATAESSQNVTTYFRKLLKTLNGQVEKFKEFDSLSKKVTGQAHEVEGASSELAAIIEETSASLEEMAATIENLTNDHQSIAEALNEVTGQAEQFREKTKHLRKNFTRKND</sequence>
<keyword evidence="8" id="KW-1185">Reference proteome</keyword>
<name>A0A5J4JAL2_9BACI</name>
<dbReference type="PROSITE" id="PS50111">
    <property type="entry name" value="CHEMOTAXIS_TRANSDUC_2"/>
    <property type="match status" value="1"/>
</dbReference>
<feature type="coiled-coil region" evidence="4">
    <location>
        <begin position="250"/>
        <end position="298"/>
    </location>
</feature>
<keyword evidence="5" id="KW-1133">Transmembrane helix</keyword>
<feature type="transmembrane region" description="Helical" evidence="5">
    <location>
        <begin position="18"/>
        <end position="36"/>
    </location>
</feature>
<dbReference type="GO" id="GO:0006935">
    <property type="term" value="P:chemotaxis"/>
    <property type="evidence" value="ECO:0007669"/>
    <property type="project" value="InterPro"/>
</dbReference>
<feature type="transmembrane region" description="Helical" evidence="5">
    <location>
        <begin position="144"/>
        <end position="163"/>
    </location>
</feature>
<keyword evidence="5" id="KW-0472">Membrane</keyword>
<dbReference type="PANTHER" id="PTHR32089">
    <property type="entry name" value="METHYL-ACCEPTING CHEMOTAXIS PROTEIN MCPB"/>
    <property type="match status" value="1"/>
</dbReference>
<feature type="domain" description="Methyl-accepting transducer" evidence="6">
    <location>
        <begin position="207"/>
        <end position="457"/>
    </location>
</feature>
<gene>
    <name evidence="7" type="ORF">BpJC7_00640</name>
</gene>
<dbReference type="PANTHER" id="PTHR32089:SF112">
    <property type="entry name" value="LYSOZYME-LIKE PROTEIN-RELATED"/>
    <property type="match status" value="1"/>
</dbReference>